<dbReference type="EMBL" id="CP000679">
    <property type="protein sequence ID" value="ABP66482.1"/>
    <property type="molecule type" value="Genomic_DNA"/>
</dbReference>
<dbReference type="Pfam" id="PF00596">
    <property type="entry name" value="Aldolase_II"/>
    <property type="match status" value="1"/>
</dbReference>
<organism evidence="2 3">
    <name type="scientific">Caldicellulosiruptor saccharolyticus (strain ATCC 43494 / DSM 8903 / Tp8T 6331)</name>
    <dbReference type="NCBI Taxonomy" id="351627"/>
    <lineage>
        <taxon>Bacteria</taxon>
        <taxon>Bacillati</taxon>
        <taxon>Bacillota</taxon>
        <taxon>Bacillota incertae sedis</taxon>
        <taxon>Caldicellulosiruptorales</taxon>
        <taxon>Caldicellulosiruptoraceae</taxon>
        <taxon>Caldicellulosiruptor</taxon>
    </lineage>
</organism>
<dbReference type="STRING" id="351627.Csac_0866"/>
<dbReference type="InterPro" id="IPR001303">
    <property type="entry name" value="Aldolase_II/adducin_N"/>
</dbReference>
<feature type="domain" description="Class II aldolase/adducin N-terminal" evidence="1">
    <location>
        <begin position="8"/>
        <end position="216"/>
    </location>
</feature>
<dbReference type="KEGG" id="csc:Csac_0866"/>
<reference evidence="2 3" key="1">
    <citation type="journal article" date="2008" name="Appl. Environ. Microbiol.">
        <title>Hydrogenomics of the extremely thermophilic bacterium Caldicellulosiruptor saccharolyticus.</title>
        <authorList>
            <person name="van de Werken H.J."/>
            <person name="Verhaart M.R."/>
            <person name="VanFossen A.L."/>
            <person name="Willquist K."/>
            <person name="Lewis D.L."/>
            <person name="Nichols J.D."/>
            <person name="Goorissen H.P."/>
            <person name="Mongodin E.F."/>
            <person name="Nelson K.E."/>
            <person name="van Niel E.W."/>
            <person name="Stams A.J."/>
            <person name="Ward D.E."/>
            <person name="de Vos W.M."/>
            <person name="van der Oost J."/>
            <person name="Kelly R.M."/>
            <person name="Kengen S.W."/>
        </authorList>
    </citation>
    <scope>NUCLEOTIDE SEQUENCE [LARGE SCALE GENOMIC DNA]</scope>
    <source>
        <strain evidence="3">ATCC 43494 / DSM 8903 / Tp8T 6331</strain>
    </source>
</reference>
<dbReference type="AlphaFoldDB" id="A4XHU7"/>
<protein>
    <submittedName>
        <fullName evidence="2">Class II aldolase/adducin family protein</fullName>
    </submittedName>
</protein>
<dbReference type="eggNOG" id="COG3347">
    <property type="taxonomic scope" value="Bacteria"/>
</dbReference>
<proteinExistence type="predicted"/>
<name>A4XHU7_CALS8</name>
<evidence type="ECO:0000313" key="2">
    <source>
        <dbReference type="EMBL" id="ABP66482.1"/>
    </source>
</evidence>
<keyword evidence="3" id="KW-1185">Reference proteome</keyword>
<accession>A4XHU7</accession>
<dbReference type="SMART" id="SM01007">
    <property type="entry name" value="Aldolase_II"/>
    <property type="match status" value="1"/>
</dbReference>
<gene>
    <name evidence="2" type="ordered locus">Csac_0866</name>
</gene>
<dbReference type="Proteomes" id="UP000000256">
    <property type="component" value="Chromosome"/>
</dbReference>
<dbReference type="RefSeq" id="WP_011916428.1">
    <property type="nucleotide sequence ID" value="NC_009437.1"/>
</dbReference>
<dbReference type="OrthoDB" id="9774430at2"/>
<dbReference type="HOGENOM" id="CLU_793842_0_0_9"/>
<dbReference type="InterPro" id="IPR036409">
    <property type="entry name" value="Aldolase_II/adducin_N_sf"/>
</dbReference>
<dbReference type="Gene3D" id="3.40.225.10">
    <property type="entry name" value="Class II aldolase/adducin N-terminal domain"/>
    <property type="match status" value="1"/>
</dbReference>
<evidence type="ECO:0000259" key="1">
    <source>
        <dbReference type="SMART" id="SM01007"/>
    </source>
</evidence>
<sequence>MKSKSLLELVRMCQRIGKRIYYVQGGGGNISVKLDSTLMAIKASGFRLSQITKQEGYVIVDYSKIKNYFDNVDPSTAGYDFEKESVDVAIKNIVWPTEKNVLRPSVEVGFHSVLDKYVIHSHSVYANILACSYEGKEMLQKILNEEGFNIIWIPYINPGFWLTLEIKKRISTLDEKDKEKSKILIMENHGLIISSNVYKEALEIHEKVNNLIKKRLGIRGKYPAVKLEKVGEEKYKSRTKFIYDFIASKNVTHAFFEKYPLYPDQLVYVNSNLYADEPKIEINAKSKEIIYNTTYSEALAIEETLLAYFYILDQINKLGFTLKTMTQESTNYIKSWESEEYRKKLIKEMAK</sequence>
<evidence type="ECO:0000313" key="3">
    <source>
        <dbReference type="Proteomes" id="UP000000256"/>
    </source>
</evidence>
<dbReference type="SUPFAM" id="SSF53639">
    <property type="entry name" value="AraD/HMP-PK domain-like"/>
    <property type="match status" value="1"/>
</dbReference>